<dbReference type="AlphaFoldDB" id="A0A382VDB4"/>
<protein>
    <submittedName>
        <fullName evidence="1">Uncharacterized protein</fullName>
    </submittedName>
</protein>
<name>A0A382VDB4_9ZZZZ</name>
<accession>A0A382VDB4</accession>
<gene>
    <name evidence="1" type="ORF">METZ01_LOCUS397337</name>
</gene>
<evidence type="ECO:0000313" key="1">
    <source>
        <dbReference type="EMBL" id="SVD44483.1"/>
    </source>
</evidence>
<dbReference type="EMBL" id="UINC01151085">
    <property type="protein sequence ID" value="SVD44483.1"/>
    <property type="molecule type" value="Genomic_DNA"/>
</dbReference>
<reference evidence="1" key="1">
    <citation type="submission" date="2018-05" db="EMBL/GenBank/DDBJ databases">
        <authorList>
            <person name="Lanie J.A."/>
            <person name="Ng W.-L."/>
            <person name="Kazmierczak K.M."/>
            <person name="Andrzejewski T.M."/>
            <person name="Davidsen T.M."/>
            <person name="Wayne K.J."/>
            <person name="Tettelin H."/>
            <person name="Glass J.I."/>
            <person name="Rusch D."/>
            <person name="Podicherti R."/>
            <person name="Tsui H.-C.T."/>
            <person name="Winkler M.E."/>
        </authorList>
    </citation>
    <scope>NUCLEOTIDE SEQUENCE</scope>
</reference>
<feature type="non-terminal residue" evidence="1">
    <location>
        <position position="144"/>
    </location>
</feature>
<sequence>MATMIDGESYLGQVLVRPISESGDVTIYLWPVRCLKMKLGGPTFGVDVNGVEVIRYDPHGPRGHWHKGGYDKLGPSGSHTEYPDDVRDIEGQIAWSLKHMTESGQELLAEAGFSDAAKAVDLAMLAEAQVAIKDRLAEDPKLLS</sequence>
<proteinExistence type="predicted"/>
<organism evidence="1">
    <name type="scientific">marine metagenome</name>
    <dbReference type="NCBI Taxonomy" id="408172"/>
    <lineage>
        <taxon>unclassified sequences</taxon>
        <taxon>metagenomes</taxon>
        <taxon>ecological metagenomes</taxon>
    </lineage>
</organism>